<feature type="transmembrane region" description="Helical" evidence="5">
    <location>
        <begin position="119"/>
        <end position="139"/>
    </location>
</feature>
<feature type="transmembrane region" description="Helical" evidence="5">
    <location>
        <begin position="145"/>
        <end position="163"/>
    </location>
</feature>
<accession>A0ABX9QK74</accession>
<dbReference type="InterPro" id="IPR050638">
    <property type="entry name" value="AA-Vitamin_Transporters"/>
</dbReference>
<protein>
    <submittedName>
        <fullName evidence="7">EamA family transporter</fullName>
    </submittedName>
</protein>
<sequence>MSTPLLTLLALLGFAANSLLCRAALSGGAARSIDAGSFTLVRLASGALVLALLLRLRRGGRGATGHGSWASALALFAYAAGFSFAYVRIGAGVGALLLFGCVQLTMLAAGLARGERPRALEWAGLAVALAGLAGLTLPGASAPDALGAGLMGAAGVAWGIYSLRGRGTTDPLAATAGNFMRSVPLALALVMLARALDAAPHPSSKGLLLAVTSGALASGVGYSLWYAALPHLSSARAAVVQLCVPVIAAVGAVLLLEEPLTQRLLLGGTALLAGVLLSLRAKHPNPSRNLKR</sequence>
<dbReference type="InterPro" id="IPR000620">
    <property type="entry name" value="EamA_dom"/>
</dbReference>
<feature type="transmembrane region" description="Helical" evidence="5">
    <location>
        <begin position="207"/>
        <end position="225"/>
    </location>
</feature>
<keyword evidence="4 5" id="KW-0472">Membrane</keyword>
<evidence type="ECO:0000313" key="7">
    <source>
        <dbReference type="EMBL" id="RKI11065.1"/>
    </source>
</evidence>
<feature type="transmembrane region" description="Helical" evidence="5">
    <location>
        <begin position="237"/>
        <end position="256"/>
    </location>
</feature>
<dbReference type="PANTHER" id="PTHR32322:SF9">
    <property type="entry name" value="AMINO-ACID METABOLITE EFFLUX PUMP-RELATED"/>
    <property type="match status" value="1"/>
</dbReference>
<evidence type="ECO:0000313" key="8">
    <source>
        <dbReference type="Proteomes" id="UP000278907"/>
    </source>
</evidence>
<feature type="transmembrane region" description="Helical" evidence="5">
    <location>
        <begin position="68"/>
        <end position="87"/>
    </location>
</feature>
<dbReference type="RefSeq" id="WP_120583132.1">
    <property type="nucleotide sequence ID" value="NZ_RAWI01000066.1"/>
</dbReference>
<reference evidence="7 8" key="1">
    <citation type="submission" date="2018-09" db="EMBL/GenBank/DDBJ databases">
        <authorList>
            <person name="Livingstone P.G."/>
            <person name="Whitworth D.E."/>
        </authorList>
    </citation>
    <scope>NUCLEOTIDE SEQUENCE [LARGE SCALE GENOMIC DNA]</scope>
    <source>
        <strain evidence="7 8">CA031B</strain>
    </source>
</reference>
<comment type="subcellular location">
    <subcellularLocation>
        <location evidence="1">Membrane</location>
        <topology evidence="1">Multi-pass membrane protein</topology>
    </subcellularLocation>
</comment>
<dbReference type="InterPro" id="IPR037185">
    <property type="entry name" value="EmrE-like"/>
</dbReference>
<name>A0ABX9QK74_9BACT</name>
<evidence type="ECO:0000256" key="4">
    <source>
        <dbReference type="ARBA" id="ARBA00023136"/>
    </source>
</evidence>
<feature type="transmembrane region" description="Helical" evidence="5">
    <location>
        <begin position="262"/>
        <end position="281"/>
    </location>
</feature>
<feature type="transmembrane region" description="Helical" evidence="5">
    <location>
        <begin position="39"/>
        <end position="56"/>
    </location>
</feature>
<dbReference type="Pfam" id="PF00892">
    <property type="entry name" value="EamA"/>
    <property type="match status" value="1"/>
</dbReference>
<dbReference type="SUPFAM" id="SSF103481">
    <property type="entry name" value="Multidrug resistance efflux transporter EmrE"/>
    <property type="match status" value="2"/>
</dbReference>
<dbReference type="PANTHER" id="PTHR32322">
    <property type="entry name" value="INNER MEMBRANE TRANSPORTER"/>
    <property type="match status" value="1"/>
</dbReference>
<dbReference type="EMBL" id="RAWI01000066">
    <property type="protein sequence ID" value="RKI11065.1"/>
    <property type="molecule type" value="Genomic_DNA"/>
</dbReference>
<proteinExistence type="predicted"/>
<evidence type="ECO:0000256" key="5">
    <source>
        <dbReference type="SAM" id="Phobius"/>
    </source>
</evidence>
<evidence type="ECO:0000256" key="3">
    <source>
        <dbReference type="ARBA" id="ARBA00022989"/>
    </source>
</evidence>
<feature type="transmembrane region" description="Helical" evidence="5">
    <location>
        <begin position="93"/>
        <end position="112"/>
    </location>
</feature>
<evidence type="ECO:0000256" key="1">
    <source>
        <dbReference type="ARBA" id="ARBA00004141"/>
    </source>
</evidence>
<feature type="domain" description="EamA" evidence="6">
    <location>
        <begin position="147"/>
        <end position="279"/>
    </location>
</feature>
<dbReference type="Proteomes" id="UP000278907">
    <property type="component" value="Unassembled WGS sequence"/>
</dbReference>
<gene>
    <name evidence="7" type="ORF">D7Y13_11655</name>
</gene>
<comment type="caution">
    <text evidence="7">The sequence shown here is derived from an EMBL/GenBank/DDBJ whole genome shotgun (WGS) entry which is preliminary data.</text>
</comment>
<keyword evidence="8" id="KW-1185">Reference proteome</keyword>
<keyword evidence="3 5" id="KW-1133">Transmembrane helix</keyword>
<organism evidence="7 8">
    <name type="scientific">Corallococcus praedator</name>
    <dbReference type="NCBI Taxonomy" id="2316724"/>
    <lineage>
        <taxon>Bacteria</taxon>
        <taxon>Pseudomonadati</taxon>
        <taxon>Myxococcota</taxon>
        <taxon>Myxococcia</taxon>
        <taxon>Myxococcales</taxon>
        <taxon>Cystobacterineae</taxon>
        <taxon>Myxococcaceae</taxon>
        <taxon>Corallococcus</taxon>
    </lineage>
</organism>
<feature type="transmembrane region" description="Helical" evidence="5">
    <location>
        <begin position="175"/>
        <end position="195"/>
    </location>
</feature>
<evidence type="ECO:0000259" key="6">
    <source>
        <dbReference type="Pfam" id="PF00892"/>
    </source>
</evidence>
<keyword evidence="2 5" id="KW-0812">Transmembrane</keyword>
<evidence type="ECO:0000256" key="2">
    <source>
        <dbReference type="ARBA" id="ARBA00022692"/>
    </source>
</evidence>